<dbReference type="STRING" id="28115.HQ47_08205"/>
<dbReference type="AlphaFoldDB" id="A0A0A2E7L9"/>
<feature type="transmembrane region" description="Helical" evidence="1">
    <location>
        <begin position="355"/>
        <end position="372"/>
    </location>
</feature>
<dbReference type="RefSeq" id="WP_036874605.1">
    <property type="nucleotide sequence ID" value="NZ_JRFA01000023.1"/>
</dbReference>
<name>A0A0A2E7L9_9PORP</name>
<comment type="caution">
    <text evidence="2">The sequence shown here is derived from an EMBL/GenBank/DDBJ whole genome shotgun (WGS) entry which is preliminary data.</text>
</comment>
<dbReference type="Proteomes" id="UP000030103">
    <property type="component" value="Unassembled WGS sequence"/>
</dbReference>
<evidence type="ECO:0008006" key="4">
    <source>
        <dbReference type="Google" id="ProtNLM"/>
    </source>
</evidence>
<keyword evidence="3" id="KW-1185">Reference proteome</keyword>
<keyword evidence="1" id="KW-0472">Membrane</keyword>
<dbReference type="Pfam" id="PF16149">
    <property type="entry name" value="DUF4857"/>
    <property type="match status" value="1"/>
</dbReference>
<feature type="transmembrane region" description="Helical" evidence="1">
    <location>
        <begin position="384"/>
        <end position="404"/>
    </location>
</feature>
<protein>
    <recommendedName>
        <fullName evidence="4">DUF4857 domain-containing protein</fullName>
    </recommendedName>
</protein>
<evidence type="ECO:0000256" key="1">
    <source>
        <dbReference type="SAM" id="Phobius"/>
    </source>
</evidence>
<organism evidence="2 3">
    <name type="scientific">Porphyromonas macacae</name>
    <dbReference type="NCBI Taxonomy" id="28115"/>
    <lineage>
        <taxon>Bacteria</taxon>
        <taxon>Pseudomonadati</taxon>
        <taxon>Bacteroidota</taxon>
        <taxon>Bacteroidia</taxon>
        <taxon>Bacteroidales</taxon>
        <taxon>Porphyromonadaceae</taxon>
        <taxon>Porphyromonas</taxon>
    </lineage>
</organism>
<proteinExistence type="predicted"/>
<keyword evidence="1" id="KW-0812">Transmembrane</keyword>
<dbReference type="eggNOG" id="ENOG502Z8VZ">
    <property type="taxonomic scope" value="Bacteria"/>
</dbReference>
<evidence type="ECO:0000313" key="3">
    <source>
        <dbReference type="Proteomes" id="UP000030103"/>
    </source>
</evidence>
<reference evidence="2 3" key="1">
    <citation type="submission" date="2014-09" db="EMBL/GenBank/DDBJ databases">
        <title>Draft Genome Sequence of Porphyromonas macacae COT-192_OH2859.</title>
        <authorList>
            <person name="Wallis C."/>
            <person name="Deusch O."/>
            <person name="O'Flynn C."/>
            <person name="Davis I."/>
            <person name="Horsfall A."/>
            <person name="Kirkwood N."/>
            <person name="Harris S."/>
            <person name="Eisen J.A."/>
            <person name="Coil D.A."/>
            <person name="Darling A.E."/>
            <person name="Jospin G."/>
            <person name="Alexiev A."/>
        </authorList>
    </citation>
    <scope>NUCLEOTIDE SEQUENCE [LARGE SCALE GENOMIC DNA]</scope>
    <source>
        <strain evidence="3">COT-192 OH2859</strain>
    </source>
</reference>
<dbReference type="EMBL" id="JRFA01000023">
    <property type="protein sequence ID" value="KGN73430.1"/>
    <property type="molecule type" value="Genomic_DNA"/>
</dbReference>
<gene>
    <name evidence="2" type="ORF">HQ47_08205</name>
</gene>
<evidence type="ECO:0000313" key="2">
    <source>
        <dbReference type="EMBL" id="KGN73430.1"/>
    </source>
</evidence>
<dbReference type="OrthoDB" id="5365245at2"/>
<keyword evidence="1" id="KW-1133">Transmembrane helix</keyword>
<dbReference type="InterPro" id="IPR032333">
    <property type="entry name" value="DUF4857"/>
</dbReference>
<sequence length="413" mass="47875">MKRIIYIIYLLFVSLLASWLIPDAVQFLTYSYDRYPMIHFSSINKTFMFYQKNDKGQSVYQDENGNKYTEKEYYALHPMLYYRQLTMDGSLPDTIAGMPVSPEQLSKQTFTFRYKPEEKNHPSIPLYPMYESASGLVNLSEPTDMFRLKNKMEFIESSNNRRDEGKSELFTAALNKAGFTFPAQWTAGLPFAKKPFDDGYFSLDKTGKLYQIKMVKGRPQVADTHASKNFAVRHILPISTKDHALLGFAVSRENELYALYNQDFKLRKVLSNFDPDNDKLSIFGSPLYWTIWIDNEQGRTAFAWDARTYEEVSSYHIPPKKKLWNTLRQWLFPFRTEINHNNTAYIFPVITDPSGKALILNFMLAAGFWVVAKRQKRKKSFTCFSSMLFILAFGLFGLIATITASNETSLDHT</sequence>
<accession>A0A0A2E7L9</accession>